<dbReference type="EMBL" id="CACVAU010000042">
    <property type="protein sequence ID" value="CAA6813355.1"/>
    <property type="molecule type" value="Genomic_DNA"/>
</dbReference>
<keyword evidence="6 11" id="KW-0378">Hydrolase</keyword>
<dbReference type="NCBIfam" id="TIGR00054">
    <property type="entry name" value="RIP metalloprotease RseP"/>
    <property type="match status" value="1"/>
</dbReference>
<comment type="cofactor">
    <cofactor evidence="1 11">
        <name>Zn(2+)</name>
        <dbReference type="ChEBI" id="CHEBI:29105"/>
    </cofactor>
</comment>
<evidence type="ECO:0000256" key="1">
    <source>
        <dbReference type="ARBA" id="ARBA00001947"/>
    </source>
</evidence>
<evidence type="ECO:0000256" key="6">
    <source>
        <dbReference type="ARBA" id="ARBA00022801"/>
    </source>
</evidence>
<dbReference type="InterPro" id="IPR004387">
    <property type="entry name" value="Pept_M50_Zn"/>
</dbReference>
<dbReference type="AlphaFoldDB" id="A0A6S6T541"/>
<keyword evidence="5 11" id="KW-0812">Transmembrane</keyword>
<dbReference type="PANTHER" id="PTHR42837:SF2">
    <property type="entry name" value="MEMBRANE METALLOPROTEASE ARASP2, CHLOROPLASTIC-RELATED"/>
    <property type="match status" value="1"/>
</dbReference>
<keyword evidence="9 11" id="KW-0482">Metalloprotease</keyword>
<feature type="transmembrane region" description="Helical" evidence="11">
    <location>
        <begin position="93"/>
        <end position="114"/>
    </location>
</feature>
<evidence type="ECO:0000256" key="9">
    <source>
        <dbReference type="ARBA" id="ARBA00023049"/>
    </source>
</evidence>
<sequence length="351" mass="38887">MGTLIALLVFSFLIFFHELGHFLAARYFGVHVEVFSIGFGKRILTKKFGATEWSFSLIPMGGYVRMKGQDDANPEQKSYDEDSYNAKTPFQRIIISFAGPFANFLLAFLLYLAVSSIGVPTPLANVGKLIDNSPAVHAGMQLEDTISNIDGKPVKYWHEIGENIGQTNQSHQITILRNNTYLDLIITPKLLEANNIFGENEKRYLLGISPNPNKMENVSYDLSDGFEFAYEQTQQSSLYILKSLQKLISGLIPLENLGGVVGIVDTTSKVSQMGLVAILMFTALISVNLGVINLLPIPALDGGHILFHTYELITKKPANENIMLKLTLLGWAILLSLMLLGLYNDINRLLG</sequence>
<dbReference type="Pfam" id="PF02163">
    <property type="entry name" value="Peptidase_M50"/>
    <property type="match status" value="1"/>
</dbReference>
<dbReference type="GO" id="GO:0004222">
    <property type="term" value="F:metalloendopeptidase activity"/>
    <property type="evidence" value="ECO:0007669"/>
    <property type="project" value="InterPro"/>
</dbReference>
<evidence type="ECO:0000256" key="2">
    <source>
        <dbReference type="ARBA" id="ARBA00004141"/>
    </source>
</evidence>
<feature type="domain" description="Peptidase M50" evidence="12">
    <location>
        <begin position="6"/>
        <end position="336"/>
    </location>
</feature>
<name>A0A6S6T541_9BACT</name>
<dbReference type="InterPro" id="IPR036034">
    <property type="entry name" value="PDZ_sf"/>
</dbReference>
<keyword evidence="7 11" id="KW-0862">Zinc</keyword>
<evidence type="ECO:0000256" key="10">
    <source>
        <dbReference type="ARBA" id="ARBA00023136"/>
    </source>
</evidence>
<dbReference type="GO" id="GO:0006508">
    <property type="term" value="P:proteolysis"/>
    <property type="evidence" value="ECO:0007669"/>
    <property type="project" value="UniProtKB-KW"/>
</dbReference>
<keyword evidence="11" id="KW-0479">Metal-binding</keyword>
<organism evidence="13">
    <name type="scientific">uncultured Sulfurovum sp</name>
    <dbReference type="NCBI Taxonomy" id="269237"/>
    <lineage>
        <taxon>Bacteria</taxon>
        <taxon>Pseudomonadati</taxon>
        <taxon>Campylobacterota</taxon>
        <taxon>Epsilonproteobacteria</taxon>
        <taxon>Campylobacterales</taxon>
        <taxon>Sulfurovaceae</taxon>
        <taxon>Sulfurovum</taxon>
        <taxon>environmental samples</taxon>
    </lineage>
</organism>
<evidence type="ECO:0000256" key="11">
    <source>
        <dbReference type="RuleBase" id="RU362031"/>
    </source>
</evidence>
<proteinExistence type="inferred from homology"/>
<evidence type="ECO:0000256" key="7">
    <source>
        <dbReference type="ARBA" id="ARBA00022833"/>
    </source>
</evidence>
<dbReference type="SUPFAM" id="SSF50156">
    <property type="entry name" value="PDZ domain-like"/>
    <property type="match status" value="1"/>
</dbReference>
<keyword evidence="8 11" id="KW-1133">Transmembrane helix</keyword>
<keyword evidence="4 13" id="KW-0645">Protease</keyword>
<comment type="subcellular location">
    <subcellularLocation>
        <location evidence="2">Membrane</location>
        <topology evidence="2">Multi-pass membrane protein</topology>
    </subcellularLocation>
</comment>
<feature type="transmembrane region" description="Helical" evidence="11">
    <location>
        <begin position="322"/>
        <end position="343"/>
    </location>
</feature>
<accession>A0A6S6T541</accession>
<comment type="similarity">
    <text evidence="3 11">Belongs to the peptidase M50B family.</text>
</comment>
<evidence type="ECO:0000256" key="3">
    <source>
        <dbReference type="ARBA" id="ARBA00007931"/>
    </source>
</evidence>
<dbReference type="InterPro" id="IPR008915">
    <property type="entry name" value="Peptidase_M50"/>
</dbReference>
<dbReference type="GO" id="GO:0016020">
    <property type="term" value="C:membrane"/>
    <property type="evidence" value="ECO:0007669"/>
    <property type="project" value="UniProtKB-SubCell"/>
</dbReference>
<reference evidence="13" key="1">
    <citation type="submission" date="2020-01" db="EMBL/GenBank/DDBJ databases">
        <authorList>
            <person name="Meier V. D."/>
            <person name="Meier V D."/>
        </authorList>
    </citation>
    <scope>NUCLEOTIDE SEQUENCE</scope>
    <source>
        <strain evidence="13">HLG_WM_MAG_05</strain>
    </source>
</reference>
<dbReference type="PANTHER" id="PTHR42837">
    <property type="entry name" value="REGULATOR OF SIGMA-E PROTEASE RSEP"/>
    <property type="match status" value="1"/>
</dbReference>
<dbReference type="EC" id="3.4.24.-" evidence="11"/>
<evidence type="ECO:0000256" key="5">
    <source>
        <dbReference type="ARBA" id="ARBA00022692"/>
    </source>
</evidence>
<gene>
    <name evidence="13" type="ORF">HELGO_WM4188</name>
</gene>
<protein>
    <recommendedName>
        <fullName evidence="11">Zinc metalloprotease</fullName>
        <ecNumber evidence="11">3.4.24.-</ecNumber>
    </recommendedName>
</protein>
<evidence type="ECO:0000313" key="13">
    <source>
        <dbReference type="EMBL" id="CAA6813355.1"/>
    </source>
</evidence>
<evidence type="ECO:0000259" key="12">
    <source>
        <dbReference type="Pfam" id="PF02163"/>
    </source>
</evidence>
<dbReference type="CDD" id="cd06163">
    <property type="entry name" value="S2P-M50_PDZ_RseP-like"/>
    <property type="match status" value="1"/>
</dbReference>
<dbReference type="GO" id="GO:0046872">
    <property type="term" value="F:metal ion binding"/>
    <property type="evidence" value="ECO:0007669"/>
    <property type="project" value="UniProtKB-KW"/>
</dbReference>
<feature type="transmembrane region" description="Helical" evidence="11">
    <location>
        <begin position="275"/>
        <end position="297"/>
    </location>
</feature>
<keyword evidence="10 11" id="KW-0472">Membrane</keyword>
<evidence type="ECO:0000256" key="4">
    <source>
        <dbReference type="ARBA" id="ARBA00022670"/>
    </source>
</evidence>
<dbReference type="Gene3D" id="2.30.42.10">
    <property type="match status" value="1"/>
</dbReference>
<evidence type="ECO:0000256" key="8">
    <source>
        <dbReference type="ARBA" id="ARBA00022989"/>
    </source>
</evidence>